<dbReference type="KEGG" id="gms:SOIL9_13920"/>
<protein>
    <submittedName>
        <fullName evidence="3">Uncharacterized protein</fullName>
    </submittedName>
</protein>
<feature type="transmembrane region" description="Helical" evidence="2">
    <location>
        <begin position="82"/>
        <end position="102"/>
    </location>
</feature>
<reference evidence="3 4" key="1">
    <citation type="submission" date="2019-05" db="EMBL/GenBank/DDBJ databases">
        <authorList>
            <consortium name="Science for Life Laboratories"/>
        </authorList>
    </citation>
    <scope>NUCLEOTIDE SEQUENCE [LARGE SCALE GENOMIC DNA]</scope>
    <source>
        <strain evidence="3">Soil9</strain>
    </source>
</reference>
<dbReference type="EMBL" id="LR593886">
    <property type="protein sequence ID" value="VTR96322.1"/>
    <property type="molecule type" value="Genomic_DNA"/>
</dbReference>
<keyword evidence="2" id="KW-0472">Membrane</keyword>
<name>A0A6P2D9W9_9BACT</name>
<dbReference type="AlphaFoldDB" id="A0A6P2D9W9"/>
<evidence type="ECO:0000313" key="4">
    <source>
        <dbReference type="Proteomes" id="UP000464178"/>
    </source>
</evidence>
<dbReference type="Proteomes" id="UP000464178">
    <property type="component" value="Chromosome"/>
</dbReference>
<organism evidence="3 4">
    <name type="scientific">Gemmata massiliana</name>
    <dbReference type="NCBI Taxonomy" id="1210884"/>
    <lineage>
        <taxon>Bacteria</taxon>
        <taxon>Pseudomonadati</taxon>
        <taxon>Planctomycetota</taxon>
        <taxon>Planctomycetia</taxon>
        <taxon>Gemmatales</taxon>
        <taxon>Gemmataceae</taxon>
        <taxon>Gemmata</taxon>
    </lineage>
</organism>
<proteinExistence type="predicted"/>
<keyword evidence="2" id="KW-0812">Transmembrane</keyword>
<dbReference type="RefSeq" id="WP_162670621.1">
    <property type="nucleotide sequence ID" value="NZ_LR593886.1"/>
</dbReference>
<evidence type="ECO:0000256" key="2">
    <source>
        <dbReference type="SAM" id="Phobius"/>
    </source>
</evidence>
<keyword evidence="2" id="KW-1133">Transmembrane helix</keyword>
<gene>
    <name evidence="3" type="ORF">SOIL9_13920</name>
</gene>
<evidence type="ECO:0000256" key="1">
    <source>
        <dbReference type="SAM" id="MobiDB-lite"/>
    </source>
</evidence>
<accession>A0A6P2D9W9</accession>
<keyword evidence="4" id="KW-1185">Reference proteome</keyword>
<sequence>MKKCPYCIADIPIEAKKCKFCGEWVERPEPAAPGPTEMKLTVQPPTRPGPTKDCPYCSAEIPNDAWTCMYCKQNVIGGKPAAVGGMVAVLLIAAIFIFGIWVPGCIDMQRKHKEFDQEWNRVRQDQDKFFGR</sequence>
<feature type="region of interest" description="Disordered" evidence="1">
    <location>
        <begin position="29"/>
        <end position="50"/>
    </location>
</feature>
<evidence type="ECO:0000313" key="3">
    <source>
        <dbReference type="EMBL" id="VTR96322.1"/>
    </source>
</evidence>